<dbReference type="AlphaFoldDB" id="A0A7W6JCD8"/>
<gene>
    <name evidence="2" type="ORF">GGR12_001390</name>
</gene>
<feature type="chain" id="PRO_5031438979" description="Porin domain-containing protein" evidence="1">
    <location>
        <begin position="22"/>
        <end position="256"/>
    </location>
</feature>
<comment type="caution">
    <text evidence="2">The sequence shown here is derived from an EMBL/GenBank/DDBJ whole genome shotgun (WGS) entry which is preliminary data.</text>
</comment>
<protein>
    <recommendedName>
        <fullName evidence="4">Porin domain-containing protein</fullName>
    </recommendedName>
</protein>
<evidence type="ECO:0000313" key="3">
    <source>
        <dbReference type="Proteomes" id="UP000529946"/>
    </source>
</evidence>
<keyword evidence="3" id="KW-1185">Reference proteome</keyword>
<evidence type="ECO:0000313" key="2">
    <source>
        <dbReference type="EMBL" id="MBB4082551.1"/>
    </source>
</evidence>
<evidence type="ECO:0008006" key="4">
    <source>
        <dbReference type="Google" id="ProtNLM"/>
    </source>
</evidence>
<proteinExistence type="predicted"/>
<reference evidence="2 3" key="1">
    <citation type="submission" date="2020-08" db="EMBL/GenBank/DDBJ databases">
        <title>Genomic Encyclopedia of Type Strains, Phase IV (KMG-IV): sequencing the most valuable type-strain genomes for metagenomic binning, comparative biology and taxonomic classification.</title>
        <authorList>
            <person name="Goeker M."/>
        </authorList>
    </citation>
    <scope>NUCLEOTIDE SEQUENCE [LARGE SCALE GENOMIC DNA]</scope>
    <source>
        <strain evidence="2 3">DSM 23960</strain>
    </source>
</reference>
<evidence type="ECO:0000256" key="1">
    <source>
        <dbReference type="SAM" id="SignalP"/>
    </source>
</evidence>
<dbReference type="EMBL" id="JACIDM010000001">
    <property type="protein sequence ID" value="MBB4082551.1"/>
    <property type="molecule type" value="Genomic_DNA"/>
</dbReference>
<name>A0A7W6JCD8_9CAUL</name>
<organism evidence="2 3">
    <name type="scientific">Brevundimonas lenta</name>
    <dbReference type="NCBI Taxonomy" id="424796"/>
    <lineage>
        <taxon>Bacteria</taxon>
        <taxon>Pseudomonadati</taxon>
        <taxon>Pseudomonadota</taxon>
        <taxon>Alphaproteobacteria</taxon>
        <taxon>Caulobacterales</taxon>
        <taxon>Caulobacteraceae</taxon>
        <taxon>Brevundimonas</taxon>
    </lineage>
</organism>
<dbReference type="RefSeq" id="WP_183203620.1">
    <property type="nucleotide sequence ID" value="NZ_BAAAER010000001.1"/>
</dbReference>
<dbReference type="SUPFAM" id="SSF56935">
    <property type="entry name" value="Porins"/>
    <property type="match status" value="1"/>
</dbReference>
<accession>A0A7W6JCD8</accession>
<feature type="signal peptide" evidence="1">
    <location>
        <begin position="1"/>
        <end position="21"/>
    </location>
</feature>
<dbReference type="Proteomes" id="UP000529946">
    <property type="component" value="Unassembled WGS sequence"/>
</dbReference>
<keyword evidence="1" id="KW-0732">Signal</keyword>
<sequence length="256" mass="26300">MKSLFLATAAVAAFAAAPALAQDAAVGSVGSSYTYSEADVAGFSGDADSIVVDASFAAPVTADWTVSFDGGITINLGDEPGTDDSSLNGRVHVSRTFGDVRVATFAGAADGGEANLWSFGAQAQTYIDNITLTGGFAYETPEGVDADIWSLNVDGAYYVSPTLRLNAGAGWTTAEMGGLDTDAWTANVGGEYQIANTPFSITGGYTHAELEDLDLQIDTLNVGLRYTFGTDLQSRERAGADLGRTVAGIGGLASVF</sequence>